<accession>A0A518D8B7</accession>
<dbReference type="Pfam" id="PF12867">
    <property type="entry name" value="DinB_2"/>
    <property type="match status" value="1"/>
</dbReference>
<proteinExistence type="predicted"/>
<evidence type="ECO:0000313" key="2">
    <source>
        <dbReference type="EMBL" id="QDU87732.1"/>
    </source>
</evidence>
<dbReference type="InterPro" id="IPR024775">
    <property type="entry name" value="DinB-like"/>
</dbReference>
<dbReference type="EMBL" id="CP036291">
    <property type="protein sequence ID" value="QDU87732.1"/>
    <property type="molecule type" value="Genomic_DNA"/>
</dbReference>
<dbReference type="InterPro" id="IPR034660">
    <property type="entry name" value="DinB/YfiT-like"/>
</dbReference>
<sequence>MSHHRINRMIEQSEMVRRVLKGYLTDLTPDQWFWTPGEGLTHVAWQIGHLAASEYALLMKRVRGAEKADQDFMPDAFFAQYGRGSTPDPDPSANWPVDDILLVFDDVHDRCMAAAADYDEAELVEPLEQPHPVFKTKLAAIEYQPIHEAMHIGQVVLLRRLMGKAASW</sequence>
<dbReference type="Gene3D" id="1.20.120.450">
    <property type="entry name" value="dinb family like domain"/>
    <property type="match status" value="1"/>
</dbReference>
<organism evidence="2 3">
    <name type="scientific">Pirellulimonas nuda</name>
    <dbReference type="NCBI Taxonomy" id="2528009"/>
    <lineage>
        <taxon>Bacteria</taxon>
        <taxon>Pseudomonadati</taxon>
        <taxon>Planctomycetota</taxon>
        <taxon>Planctomycetia</taxon>
        <taxon>Pirellulales</taxon>
        <taxon>Lacipirellulaceae</taxon>
        <taxon>Pirellulimonas</taxon>
    </lineage>
</organism>
<dbReference type="Proteomes" id="UP000317429">
    <property type="component" value="Chromosome"/>
</dbReference>
<dbReference type="KEGG" id="pnd:Pla175_10980"/>
<gene>
    <name evidence="2" type="ORF">Pla175_10980</name>
</gene>
<reference evidence="2 3" key="1">
    <citation type="submission" date="2019-02" db="EMBL/GenBank/DDBJ databases">
        <title>Deep-cultivation of Planctomycetes and their phenomic and genomic characterization uncovers novel biology.</title>
        <authorList>
            <person name="Wiegand S."/>
            <person name="Jogler M."/>
            <person name="Boedeker C."/>
            <person name="Pinto D."/>
            <person name="Vollmers J."/>
            <person name="Rivas-Marin E."/>
            <person name="Kohn T."/>
            <person name="Peeters S.H."/>
            <person name="Heuer A."/>
            <person name="Rast P."/>
            <person name="Oberbeckmann S."/>
            <person name="Bunk B."/>
            <person name="Jeske O."/>
            <person name="Meyerdierks A."/>
            <person name="Storesund J.E."/>
            <person name="Kallscheuer N."/>
            <person name="Luecker S."/>
            <person name="Lage O.M."/>
            <person name="Pohl T."/>
            <person name="Merkel B.J."/>
            <person name="Hornburger P."/>
            <person name="Mueller R.-W."/>
            <person name="Bruemmer F."/>
            <person name="Labrenz M."/>
            <person name="Spormann A.M."/>
            <person name="Op den Camp H."/>
            <person name="Overmann J."/>
            <person name="Amann R."/>
            <person name="Jetten M.S.M."/>
            <person name="Mascher T."/>
            <person name="Medema M.H."/>
            <person name="Devos D.P."/>
            <person name="Kaster A.-K."/>
            <person name="Ovreas L."/>
            <person name="Rohde M."/>
            <person name="Galperin M.Y."/>
            <person name="Jogler C."/>
        </authorList>
    </citation>
    <scope>NUCLEOTIDE SEQUENCE [LARGE SCALE GENOMIC DNA]</scope>
    <source>
        <strain evidence="2 3">Pla175</strain>
    </source>
</reference>
<dbReference type="AlphaFoldDB" id="A0A518D8B7"/>
<evidence type="ECO:0000259" key="1">
    <source>
        <dbReference type="Pfam" id="PF12867"/>
    </source>
</evidence>
<keyword evidence="3" id="KW-1185">Reference proteome</keyword>
<protein>
    <submittedName>
        <fullName evidence="2">DinB superfamily protein</fullName>
    </submittedName>
</protein>
<dbReference type="RefSeq" id="WP_197527282.1">
    <property type="nucleotide sequence ID" value="NZ_CP036291.1"/>
</dbReference>
<dbReference type="SUPFAM" id="SSF109854">
    <property type="entry name" value="DinB/YfiT-like putative metalloenzymes"/>
    <property type="match status" value="1"/>
</dbReference>
<evidence type="ECO:0000313" key="3">
    <source>
        <dbReference type="Proteomes" id="UP000317429"/>
    </source>
</evidence>
<feature type="domain" description="DinB-like" evidence="1">
    <location>
        <begin position="14"/>
        <end position="155"/>
    </location>
</feature>
<name>A0A518D8B7_9BACT</name>